<gene>
    <name evidence="1" type="ORF">SNE40_000652</name>
</gene>
<accession>A0AAN8KHJ2</accession>
<proteinExistence type="predicted"/>
<evidence type="ECO:0000313" key="1">
    <source>
        <dbReference type="EMBL" id="KAK6195173.1"/>
    </source>
</evidence>
<dbReference type="EMBL" id="JAZGQO010000001">
    <property type="protein sequence ID" value="KAK6195173.1"/>
    <property type="molecule type" value="Genomic_DNA"/>
</dbReference>
<organism evidence="1 2">
    <name type="scientific">Patella caerulea</name>
    <name type="common">Rayed Mediterranean limpet</name>
    <dbReference type="NCBI Taxonomy" id="87958"/>
    <lineage>
        <taxon>Eukaryota</taxon>
        <taxon>Metazoa</taxon>
        <taxon>Spiralia</taxon>
        <taxon>Lophotrochozoa</taxon>
        <taxon>Mollusca</taxon>
        <taxon>Gastropoda</taxon>
        <taxon>Patellogastropoda</taxon>
        <taxon>Patelloidea</taxon>
        <taxon>Patellidae</taxon>
        <taxon>Patella</taxon>
    </lineage>
</organism>
<keyword evidence="2" id="KW-1185">Reference proteome</keyword>
<dbReference type="AlphaFoldDB" id="A0AAN8KHJ2"/>
<reference evidence="1 2" key="1">
    <citation type="submission" date="2024-01" db="EMBL/GenBank/DDBJ databases">
        <title>The genome of the rayed Mediterranean limpet Patella caerulea (Linnaeus, 1758).</title>
        <authorList>
            <person name="Anh-Thu Weber A."/>
            <person name="Halstead-Nussloch G."/>
        </authorList>
    </citation>
    <scope>NUCLEOTIDE SEQUENCE [LARGE SCALE GENOMIC DNA]</scope>
    <source>
        <strain evidence="1">AATW-2023a</strain>
        <tissue evidence="1">Whole specimen</tissue>
    </source>
</reference>
<dbReference type="Proteomes" id="UP001347796">
    <property type="component" value="Unassembled WGS sequence"/>
</dbReference>
<sequence length="247" mass="28200">MSKFLIHPPTRLTQEATEAEKTTQEESAAELLPNSLSYAPFVEITIQDNLPNKAVSLNQAKFYADGDNIANISHEKSVTEQSYRAPSEECPDTRIQRSVASESHYKKNGLKIPDIETVMAKYCPAYVRQISINDIKFVLHERMPAIYIVYDNQRPMSHATLLRTFRNGKKPFYFDSNGGCPRNINKIVDWNRFKVQADENNTCAIHCIYVAIKLSEGKSWPEILQEYGHGNCDDKDNIVIHFLENLT</sequence>
<name>A0AAN8KHJ2_PATCE</name>
<comment type="caution">
    <text evidence="1">The sequence shown here is derived from an EMBL/GenBank/DDBJ whole genome shotgun (WGS) entry which is preliminary data.</text>
</comment>
<evidence type="ECO:0000313" key="2">
    <source>
        <dbReference type="Proteomes" id="UP001347796"/>
    </source>
</evidence>
<protein>
    <submittedName>
        <fullName evidence="1">Uncharacterized protein</fullName>
    </submittedName>
</protein>